<dbReference type="Pfam" id="PF14464">
    <property type="entry name" value="Prok-JAB"/>
    <property type="match status" value="1"/>
</dbReference>
<keyword evidence="3" id="KW-0378">Hydrolase</keyword>
<dbReference type="SUPFAM" id="SSF102712">
    <property type="entry name" value="JAB1/MPN domain"/>
    <property type="match status" value="1"/>
</dbReference>
<evidence type="ECO:0000313" key="7">
    <source>
        <dbReference type="EMBL" id="GMN88614.1"/>
    </source>
</evidence>
<evidence type="ECO:0000256" key="2">
    <source>
        <dbReference type="ARBA" id="ARBA00022723"/>
    </source>
</evidence>
<dbReference type="Proteomes" id="UP001628164">
    <property type="component" value="Unassembled WGS sequence"/>
</dbReference>
<feature type="domain" description="JAB" evidence="6">
    <location>
        <begin position="8"/>
        <end position="115"/>
    </location>
</feature>
<name>A0ABQ6PDR3_9GAMM</name>
<keyword evidence="8" id="KW-1185">Reference proteome</keyword>
<dbReference type="RefSeq" id="WP_407876529.1">
    <property type="nucleotide sequence ID" value="NZ_BTHG01000001.1"/>
</dbReference>
<dbReference type="InterPro" id="IPR028090">
    <property type="entry name" value="JAB_dom_prok"/>
</dbReference>
<organism evidence="7 8">
    <name type="scientific">Francisella sciaenopsi</name>
    <dbReference type="NCBI Taxonomy" id="3055034"/>
    <lineage>
        <taxon>Bacteria</taxon>
        <taxon>Pseudomonadati</taxon>
        <taxon>Pseudomonadota</taxon>
        <taxon>Gammaproteobacteria</taxon>
        <taxon>Thiotrichales</taxon>
        <taxon>Francisellaceae</taxon>
        <taxon>Francisella</taxon>
    </lineage>
</organism>
<sequence length="148" mass="17220">MRINISSSCLKKIKNHIQYGNKKESGGVLLGKFIEDTYFINDITEPQLEDKATRNTFFRSSAHNILVEKLWKESSGEITYIGLWHTHPEECPMYSNVDEKDWMNALKNSIYESEGLIFLILGTKSLNIWYGEGDKLVFVKDIIYEKFE</sequence>
<evidence type="ECO:0000313" key="8">
    <source>
        <dbReference type="Proteomes" id="UP001628164"/>
    </source>
</evidence>
<proteinExistence type="predicted"/>
<protein>
    <submittedName>
        <fullName evidence="7">Mov34/MPN/PAD-1 family protein</fullName>
    </submittedName>
</protein>
<comment type="caution">
    <text evidence="7">The sequence shown here is derived from an EMBL/GenBank/DDBJ whole genome shotgun (WGS) entry which is preliminary data.</text>
</comment>
<evidence type="ECO:0000256" key="4">
    <source>
        <dbReference type="ARBA" id="ARBA00022833"/>
    </source>
</evidence>
<evidence type="ECO:0000256" key="3">
    <source>
        <dbReference type="ARBA" id="ARBA00022801"/>
    </source>
</evidence>
<evidence type="ECO:0000256" key="5">
    <source>
        <dbReference type="ARBA" id="ARBA00023049"/>
    </source>
</evidence>
<evidence type="ECO:0000259" key="6">
    <source>
        <dbReference type="Pfam" id="PF14464"/>
    </source>
</evidence>
<keyword evidence="1" id="KW-0645">Protease</keyword>
<reference evidence="7 8" key="1">
    <citation type="journal article" date="2024" name="Dis. Aquat. Organ.">
        <title>Francisella sciaenopsi sp. nov. isolated from diseased red drum Sciaenops ocellatus in Florida, USA.</title>
        <authorList>
            <person name="Kawahara M."/>
            <person name="Cody T.T."/>
            <person name="Yanong R.P.E."/>
            <person name="Henderson E."/>
            <person name="Yazdi Z."/>
            <person name="Soto E."/>
        </authorList>
    </citation>
    <scope>NUCLEOTIDE SEQUENCE [LARGE SCALE GENOMIC DNA]</scope>
    <source>
        <strain evidence="7 8">R22-20-7</strain>
    </source>
</reference>
<keyword evidence="2" id="KW-0479">Metal-binding</keyword>
<gene>
    <name evidence="7" type="ORF">fsci_01000</name>
</gene>
<accession>A0ABQ6PDR3</accession>
<dbReference type="Gene3D" id="3.40.140.10">
    <property type="entry name" value="Cytidine Deaminase, domain 2"/>
    <property type="match status" value="1"/>
</dbReference>
<keyword evidence="5" id="KW-0482">Metalloprotease</keyword>
<keyword evidence="4" id="KW-0862">Zinc</keyword>
<dbReference type="EMBL" id="BTHG01000001">
    <property type="protein sequence ID" value="GMN88614.1"/>
    <property type="molecule type" value="Genomic_DNA"/>
</dbReference>
<evidence type="ECO:0000256" key="1">
    <source>
        <dbReference type="ARBA" id="ARBA00022670"/>
    </source>
</evidence>